<evidence type="ECO:0000256" key="1">
    <source>
        <dbReference type="SAM" id="MobiDB-lite"/>
    </source>
</evidence>
<evidence type="ECO:0000313" key="3">
    <source>
        <dbReference type="Proteomes" id="UP000255297"/>
    </source>
</evidence>
<keyword evidence="3" id="KW-1185">Reference proteome</keyword>
<dbReference type="RefSeq" id="WP_051635502.1">
    <property type="nucleotide sequence ID" value="NZ_CAAAIS010000001.1"/>
</dbReference>
<name>A0A378LVJ9_9GAMM</name>
<dbReference type="OrthoDB" id="5653377at2"/>
<dbReference type="AlphaFoldDB" id="A0A378LVJ9"/>
<dbReference type="EMBL" id="UGPB01000001">
    <property type="protein sequence ID" value="STY29869.1"/>
    <property type="molecule type" value="Genomic_DNA"/>
</dbReference>
<proteinExistence type="predicted"/>
<protein>
    <submittedName>
        <fullName evidence="2">Uncharacterized protein</fullName>
    </submittedName>
</protein>
<accession>A0A378LVJ9</accession>
<sequence>MPKVKGSKTGKIVTASFDVLNKKDNSKSRFPSLKTTKDLVLLSIRGNEYCSNEYLAATVQQSVSLHQTAPDYEGPKGKTTFLIADEIYWHNLKALERNDEEALKREALRIGEEYFEKNLAAFLTPLDMRVPEFKLKYPNASMDEQIAIINQLATEKGKNFEIVRWHTWVSQHQFDKTIKEIMPFYQSVEGLKVAIDKTVHDFVSRHSKDGVDSALWAERSRGYLTEESPAIMLLAAMLNYNFIIYPGEILPSFEATKEYFIVEPHVARIQKGISIKDDCAHNRFSFHTESPSRLVNWLEVNFRRMDELKDKNTKVSHSSATLFAAPKKEKETETEKGKEKKEAKEEELPPELKSIKKEEGIEVVEGELVSGEELVLGSIIQGISKALERALLDSKSSTSKPGTKTLATYPPASLMAKSELSQIFEGITEGVLGSDLSNAEKLGFMTGLINTYLSQIKDTKTTTNTSSHDFKPPAMSYV</sequence>
<dbReference type="InterPro" id="IPR038622">
    <property type="entry name" value="CDPS_sf"/>
</dbReference>
<evidence type="ECO:0000313" key="2">
    <source>
        <dbReference type="EMBL" id="STY29869.1"/>
    </source>
</evidence>
<feature type="compositionally biased region" description="Basic and acidic residues" evidence="1">
    <location>
        <begin position="326"/>
        <end position="347"/>
    </location>
</feature>
<dbReference type="Gene3D" id="3.40.50.11710">
    <property type="entry name" value="Cyclodipeptide synthase"/>
    <property type="match status" value="1"/>
</dbReference>
<reference evidence="2 3" key="1">
    <citation type="submission" date="2018-06" db="EMBL/GenBank/DDBJ databases">
        <authorList>
            <consortium name="Pathogen Informatics"/>
            <person name="Doyle S."/>
        </authorList>
    </citation>
    <scope>NUCLEOTIDE SEQUENCE [LARGE SCALE GENOMIC DNA]</scope>
    <source>
        <strain evidence="2 3">NCTC11532</strain>
    </source>
</reference>
<gene>
    <name evidence="2" type="ORF">NCTC11532_02071</name>
</gene>
<dbReference type="GO" id="GO:0016755">
    <property type="term" value="F:aminoacyltransferase activity"/>
    <property type="evidence" value="ECO:0007669"/>
    <property type="project" value="InterPro"/>
</dbReference>
<organism evidence="2 3">
    <name type="scientific">Legionella wadsworthii</name>
    <dbReference type="NCBI Taxonomy" id="28088"/>
    <lineage>
        <taxon>Bacteria</taxon>
        <taxon>Pseudomonadati</taxon>
        <taxon>Pseudomonadota</taxon>
        <taxon>Gammaproteobacteria</taxon>
        <taxon>Legionellales</taxon>
        <taxon>Legionellaceae</taxon>
        <taxon>Legionella</taxon>
    </lineage>
</organism>
<dbReference type="Proteomes" id="UP000255297">
    <property type="component" value="Unassembled WGS sequence"/>
</dbReference>
<feature type="region of interest" description="Disordered" evidence="1">
    <location>
        <begin position="317"/>
        <end position="352"/>
    </location>
</feature>